<evidence type="ECO:0000256" key="3">
    <source>
        <dbReference type="ARBA" id="ARBA00022763"/>
    </source>
</evidence>
<dbReference type="SUPFAM" id="SSF143081">
    <property type="entry name" value="BB1717-like"/>
    <property type="match status" value="1"/>
</dbReference>
<dbReference type="Gene3D" id="3.90.1680.10">
    <property type="entry name" value="SOS response associated peptidase-like"/>
    <property type="match status" value="1"/>
</dbReference>
<dbReference type="PANTHER" id="PTHR13604:SF0">
    <property type="entry name" value="ABASIC SITE PROCESSING PROTEIN HMCES"/>
    <property type="match status" value="1"/>
</dbReference>
<keyword evidence="4 8" id="KW-0378">Hydrolase</keyword>
<sequence>MCGRFALYSPPPKLSESLRLPLVERELRPRYNVAPSTFITAVRRVDDDAPLVMDDLWWGYRPHWAQGTAPQPINAKVESVATSRYFRAAFAHHRCLVPADGWFEWLPVNGRKQPHYLTRADGEPLWLAGIWAERADGKAGCAILTEPARGVAKEIHDRMPLALDAQSLEPWLDPHLTDRETLRQVVHHLEAGLMTHWPVSTRVNRPTQDDASLVEPISS</sequence>
<evidence type="ECO:0000256" key="7">
    <source>
        <dbReference type="ARBA" id="ARBA00023239"/>
    </source>
</evidence>
<accession>A0ABT6VJT5</accession>
<evidence type="ECO:0000256" key="6">
    <source>
        <dbReference type="ARBA" id="ARBA00023125"/>
    </source>
</evidence>
<name>A0ABT6VJT5_9GAMM</name>
<proteinExistence type="inferred from homology"/>
<evidence type="ECO:0000256" key="8">
    <source>
        <dbReference type="RuleBase" id="RU364100"/>
    </source>
</evidence>
<reference evidence="9 10" key="1">
    <citation type="submission" date="2023-04" db="EMBL/GenBank/DDBJ databases">
        <title>Halomonas strains isolated from rhizosphere soil.</title>
        <authorList>
            <person name="Xu L."/>
            <person name="Sun J.-Q."/>
        </authorList>
    </citation>
    <scope>NUCLEOTIDE SEQUENCE [LARGE SCALE GENOMIC DNA]</scope>
    <source>
        <strain evidence="9 10">LN1S58</strain>
    </source>
</reference>
<dbReference type="RefSeq" id="WP_282721033.1">
    <property type="nucleotide sequence ID" value="NZ_JASCQO010000032.1"/>
</dbReference>
<evidence type="ECO:0000256" key="2">
    <source>
        <dbReference type="ARBA" id="ARBA00022670"/>
    </source>
</evidence>
<keyword evidence="3" id="KW-0227">DNA damage</keyword>
<evidence type="ECO:0000313" key="10">
    <source>
        <dbReference type="Proteomes" id="UP001244242"/>
    </source>
</evidence>
<dbReference type="PANTHER" id="PTHR13604">
    <property type="entry name" value="DC12-RELATED"/>
    <property type="match status" value="1"/>
</dbReference>
<dbReference type="EC" id="3.4.-.-" evidence="8"/>
<dbReference type="Pfam" id="PF02586">
    <property type="entry name" value="SRAP"/>
    <property type="match status" value="1"/>
</dbReference>
<keyword evidence="5" id="KW-0190">Covalent protein-DNA linkage</keyword>
<gene>
    <name evidence="9" type="ORF">QLQ84_06945</name>
</gene>
<protein>
    <recommendedName>
        <fullName evidence="8">Abasic site processing protein</fullName>
        <ecNumber evidence="8">3.4.-.-</ecNumber>
    </recommendedName>
</protein>
<evidence type="ECO:0000256" key="4">
    <source>
        <dbReference type="ARBA" id="ARBA00022801"/>
    </source>
</evidence>
<evidence type="ECO:0000313" key="9">
    <source>
        <dbReference type="EMBL" id="MDI5933527.1"/>
    </source>
</evidence>
<evidence type="ECO:0000256" key="1">
    <source>
        <dbReference type="ARBA" id="ARBA00008136"/>
    </source>
</evidence>
<dbReference type="EMBL" id="JASCQO010000032">
    <property type="protein sequence ID" value="MDI5933527.1"/>
    <property type="molecule type" value="Genomic_DNA"/>
</dbReference>
<dbReference type="InterPro" id="IPR036590">
    <property type="entry name" value="SRAP-like"/>
</dbReference>
<organism evidence="9 10">
    <name type="scientific">Halomonas kalidii</name>
    <dbReference type="NCBI Taxonomy" id="3043293"/>
    <lineage>
        <taxon>Bacteria</taxon>
        <taxon>Pseudomonadati</taxon>
        <taxon>Pseudomonadota</taxon>
        <taxon>Gammaproteobacteria</taxon>
        <taxon>Oceanospirillales</taxon>
        <taxon>Halomonadaceae</taxon>
        <taxon>Halomonas</taxon>
    </lineage>
</organism>
<dbReference type="Proteomes" id="UP001244242">
    <property type="component" value="Unassembled WGS sequence"/>
</dbReference>
<keyword evidence="2 8" id="KW-0645">Protease</keyword>
<comment type="similarity">
    <text evidence="1 8">Belongs to the SOS response-associated peptidase family.</text>
</comment>
<keyword evidence="10" id="KW-1185">Reference proteome</keyword>
<keyword evidence="6" id="KW-0238">DNA-binding</keyword>
<keyword evidence="7" id="KW-0456">Lyase</keyword>
<evidence type="ECO:0000256" key="5">
    <source>
        <dbReference type="ARBA" id="ARBA00023124"/>
    </source>
</evidence>
<dbReference type="InterPro" id="IPR003738">
    <property type="entry name" value="SRAP"/>
</dbReference>
<comment type="caution">
    <text evidence="9">The sequence shown here is derived from an EMBL/GenBank/DDBJ whole genome shotgun (WGS) entry which is preliminary data.</text>
</comment>